<dbReference type="Proteomes" id="UP000318571">
    <property type="component" value="Chromosome 6"/>
</dbReference>
<dbReference type="PANTHER" id="PTHR10174:SF130">
    <property type="entry name" value="ALPHA-TOCOPHEROL TRANSFER PROTEIN-LIKE"/>
    <property type="match status" value="1"/>
</dbReference>
<dbReference type="Gene3D" id="1.10.8.20">
    <property type="entry name" value="N-terminal domain of phosphatidylinositol transfer protein sec14p"/>
    <property type="match status" value="1"/>
</dbReference>
<dbReference type="STRING" id="6832.A0A553PQ69"/>
<dbReference type="AlphaFoldDB" id="A0A553PQ69"/>
<evidence type="ECO:0000259" key="2">
    <source>
        <dbReference type="PROSITE" id="PS50191"/>
    </source>
</evidence>
<feature type="domain" description="CRAL-TRIO" evidence="2">
    <location>
        <begin position="111"/>
        <end position="272"/>
    </location>
</feature>
<dbReference type="SMART" id="SM00516">
    <property type="entry name" value="SEC14"/>
    <property type="match status" value="1"/>
</dbReference>
<organism evidence="3 4">
    <name type="scientific">Tigriopus californicus</name>
    <name type="common">Marine copepod</name>
    <dbReference type="NCBI Taxonomy" id="6832"/>
    <lineage>
        <taxon>Eukaryota</taxon>
        <taxon>Metazoa</taxon>
        <taxon>Ecdysozoa</taxon>
        <taxon>Arthropoda</taxon>
        <taxon>Crustacea</taxon>
        <taxon>Multicrustacea</taxon>
        <taxon>Hexanauplia</taxon>
        <taxon>Copepoda</taxon>
        <taxon>Harpacticoida</taxon>
        <taxon>Harpacticidae</taxon>
        <taxon>Tigriopus</taxon>
    </lineage>
</organism>
<name>A0A553PQ69_TIGCA</name>
<dbReference type="PANTHER" id="PTHR10174">
    <property type="entry name" value="ALPHA-TOCOPHEROL TRANSFER PROTEIN-RELATED"/>
    <property type="match status" value="1"/>
</dbReference>
<evidence type="ECO:0000313" key="3">
    <source>
        <dbReference type="EMBL" id="TRY79832.1"/>
    </source>
</evidence>
<proteinExistence type="predicted"/>
<reference evidence="3 4" key="1">
    <citation type="journal article" date="2018" name="Nat. Ecol. Evol.">
        <title>Genomic signatures of mitonuclear coevolution across populations of Tigriopus californicus.</title>
        <authorList>
            <person name="Barreto F.S."/>
            <person name="Watson E.T."/>
            <person name="Lima T.G."/>
            <person name="Willett C.S."/>
            <person name="Edmands S."/>
            <person name="Li W."/>
            <person name="Burton R.S."/>
        </authorList>
    </citation>
    <scope>NUCLEOTIDE SEQUENCE [LARGE SCALE GENOMIC DNA]</scope>
    <source>
        <strain evidence="3 4">San Diego</strain>
    </source>
</reference>
<dbReference type="Gene3D" id="3.40.525.10">
    <property type="entry name" value="CRAL-TRIO lipid binding domain"/>
    <property type="match status" value="1"/>
</dbReference>
<dbReference type="CDD" id="cd00170">
    <property type="entry name" value="SEC14"/>
    <property type="match status" value="1"/>
</dbReference>
<dbReference type="SUPFAM" id="SSF52087">
    <property type="entry name" value="CRAL/TRIO domain"/>
    <property type="match status" value="1"/>
</dbReference>
<evidence type="ECO:0000256" key="1">
    <source>
        <dbReference type="SAM" id="MobiDB-lite"/>
    </source>
</evidence>
<dbReference type="GO" id="GO:0016020">
    <property type="term" value="C:membrane"/>
    <property type="evidence" value="ECO:0007669"/>
    <property type="project" value="TreeGrafter"/>
</dbReference>
<dbReference type="PRINTS" id="PR00180">
    <property type="entry name" value="CRETINALDHBP"/>
</dbReference>
<feature type="compositionally biased region" description="Acidic residues" evidence="1">
    <location>
        <begin position="14"/>
        <end position="25"/>
    </location>
</feature>
<sequence>MIENNNVFDPLAPIEDDVEEHAEPSDLDDNYKALAKTIFNETPAKSEGLLDILRHRILDEEKWNVPTSNRYLLKMLRAGNYDVEGALQVIREYYTHFQLRPNYFRFCTKENIDKVLGVPIQTVLPHRDRHQRRILILRTEHWDPATLTYPELFCAGYMLCELMSLEPKNQIAGVTCVVDLTGYSFAHMHSFTWDGIKSSIALLQNSFPLWMRAVHFVNVPLLFRATFHLISPMLSDEMKECIFMHYSLEDLYDHLDPAILPTELGGTNGPLDNENCKKLLFQMLDYFQRAQTYSIKSNAEPQES</sequence>
<gene>
    <name evidence="3" type="ORF">TCAL_05805</name>
</gene>
<dbReference type="OrthoDB" id="75724at2759"/>
<keyword evidence="4" id="KW-1185">Reference proteome</keyword>
<dbReference type="PROSITE" id="PS50191">
    <property type="entry name" value="CRAL_TRIO"/>
    <property type="match status" value="1"/>
</dbReference>
<protein>
    <recommendedName>
        <fullName evidence="2">CRAL-TRIO domain-containing protein</fullName>
    </recommendedName>
</protein>
<dbReference type="SUPFAM" id="SSF46938">
    <property type="entry name" value="CRAL/TRIO N-terminal domain"/>
    <property type="match status" value="1"/>
</dbReference>
<dbReference type="GO" id="GO:1902936">
    <property type="term" value="F:phosphatidylinositol bisphosphate binding"/>
    <property type="evidence" value="ECO:0007669"/>
    <property type="project" value="TreeGrafter"/>
</dbReference>
<accession>A0A553PQ69</accession>
<dbReference type="InterPro" id="IPR036273">
    <property type="entry name" value="CRAL/TRIO_N_dom_sf"/>
</dbReference>
<dbReference type="Gene3D" id="1.20.5.1200">
    <property type="entry name" value="Alpha-tocopherol transfer"/>
    <property type="match status" value="1"/>
</dbReference>
<evidence type="ECO:0000313" key="4">
    <source>
        <dbReference type="Proteomes" id="UP000318571"/>
    </source>
</evidence>
<dbReference type="InterPro" id="IPR001251">
    <property type="entry name" value="CRAL-TRIO_dom"/>
</dbReference>
<dbReference type="OMA" id="YLQNCAP"/>
<dbReference type="EMBL" id="VCGU01000002">
    <property type="protein sequence ID" value="TRY79832.1"/>
    <property type="molecule type" value="Genomic_DNA"/>
</dbReference>
<feature type="region of interest" description="Disordered" evidence="1">
    <location>
        <begin position="1"/>
        <end position="25"/>
    </location>
</feature>
<comment type="caution">
    <text evidence="3">The sequence shown here is derived from an EMBL/GenBank/DDBJ whole genome shotgun (WGS) entry which is preliminary data.</text>
</comment>
<dbReference type="InterPro" id="IPR036865">
    <property type="entry name" value="CRAL-TRIO_dom_sf"/>
</dbReference>
<dbReference type="Pfam" id="PF00650">
    <property type="entry name" value="CRAL_TRIO"/>
    <property type="match status" value="1"/>
</dbReference>